<evidence type="ECO:0000313" key="1">
    <source>
        <dbReference type="EMBL" id="MFC4749758.1"/>
    </source>
</evidence>
<accession>A0ABV9PMD9</accession>
<protein>
    <submittedName>
        <fullName evidence="1">Uncharacterized protein</fullName>
    </submittedName>
</protein>
<sequence>MILNLNGSLGIGRENSAKVGDCIGCGGTNYPAYNENNMQYHPDLADKIKHWVGGWASARNIDEAGTAVGKAARDAVNFIGRNIGSLFGGNKSSGPPPNRSGYVSVVNSNILGSIGVNSGNPNGKERIDTCPYCLDPSTIGHNLVGSYPGGDNPRSYNGDYNYSYVPNSIAEYPAIGHDRRYDNIHATGVWGLFTDSKAIGADWKFVKEELEIAFDPVALFGAKERLKAGVLGVGLGFFASFKTVLTLSQSNGYMRIKMWYIISNAGVNNTPVIHKH</sequence>
<gene>
    <name evidence="1" type="ORF">ACFO5S_20060</name>
</gene>
<keyword evidence="2" id="KW-1185">Reference proteome</keyword>
<name>A0ABV9PMD9_9FLAO</name>
<dbReference type="EMBL" id="JBHSGV010000008">
    <property type="protein sequence ID" value="MFC4749758.1"/>
    <property type="molecule type" value="Genomic_DNA"/>
</dbReference>
<organism evidence="1 2">
    <name type="scientific">Flavobacterium branchiicola</name>
    <dbReference type="NCBI Taxonomy" id="1114875"/>
    <lineage>
        <taxon>Bacteria</taxon>
        <taxon>Pseudomonadati</taxon>
        <taxon>Bacteroidota</taxon>
        <taxon>Flavobacteriia</taxon>
        <taxon>Flavobacteriales</taxon>
        <taxon>Flavobacteriaceae</taxon>
        <taxon>Flavobacterium</taxon>
    </lineage>
</organism>
<comment type="caution">
    <text evidence="1">The sequence shown here is derived from an EMBL/GenBank/DDBJ whole genome shotgun (WGS) entry which is preliminary data.</text>
</comment>
<dbReference type="Proteomes" id="UP001595935">
    <property type="component" value="Unassembled WGS sequence"/>
</dbReference>
<evidence type="ECO:0000313" key="2">
    <source>
        <dbReference type="Proteomes" id="UP001595935"/>
    </source>
</evidence>
<dbReference type="RefSeq" id="WP_213259551.1">
    <property type="nucleotide sequence ID" value="NZ_JAGYWA010000008.1"/>
</dbReference>
<reference evidence="2" key="1">
    <citation type="journal article" date="2019" name="Int. J. Syst. Evol. Microbiol.">
        <title>The Global Catalogue of Microorganisms (GCM) 10K type strain sequencing project: providing services to taxonomists for standard genome sequencing and annotation.</title>
        <authorList>
            <consortium name="The Broad Institute Genomics Platform"/>
            <consortium name="The Broad Institute Genome Sequencing Center for Infectious Disease"/>
            <person name="Wu L."/>
            <person name="Ma J."/>
        </authorList>
    </citation>
    <scope>NUCLEOTIDE SEQUENCE [LARGE SCALE GENOMIC DNA]</scope>
    <source>
        <strain evidence="2">WYCCWR 13023</strain>
    </source>
</reference>
<proteinExistence type="predicted"/>